<evidence type="ECO:0000313" key="3">
    <source>
        <dbReference type="EMBL" id="MTU04027.1"/>
    </source>
</evidence>
<dbReference type="InterPro" id="IPR023995">
    <property type="entry name" value="HemZ"/>
</dbReference>
<dbReference type="SMART" id="SM00729">
    <property type="entry name" value="Elp3"/>
    <property type="match status" value="1"/>
</dbReference>
<dbReference type="GO" id="GO:0051989">
    <property type="term" value="F:coproporphyrinogen dehydrogenase activity"/>
    <property type="evidence" value="ECO:0007669"/>
    <property type="project" value="UniProtKB-EC"/>
</dbReference>
<dbReference type="PANTHER" id="PTHR13932:SF1">
    <property type="entry name" value="OXYGEN-INDEPENDENT COPROPORPHYRINOGEN-III OXIDASE-LIKE PROTEIN HEMZ"/>
    <property type="match status" value="1"/>
</dbReference>
<evidence type="ECO:0000313" key="5">
    <source>
        <dbReference type="Proteomes" id="UP000484547"/>
    </source>
</evidence>
<dbReference type="EMBL" id="WNBW01000003">
    <property type="protein sequence ID" value="MTU04027.1"/>
    <property type="molecule type" value="Genomic_DNA"/>
</dbReference>
<evidence type="ECO:0000313" key="4">
    <source>
        <dbReference type="Proteomes" id="UP000443070"/>
    </source>
</evidence>
<dbReference type="SFLD" id="SFLDG01082">
    <property type="entry name" value="B12-binding_domain_containing"/>
    <property type="match status" value="1"/>
</dbReference>
<dbReference type="Pfam" id="PF04055">
    <property type="entry name" value="Radical_SAM"/>
    <property type="match status" value="1"/>
</dbReference>
<dbReference type="GO" id="GO:0051539">
    <property type="term" value="F:4 iron, 4 sulfur cluster binding"/>
    <property type="evidence" value="ECO:0007669"/>
    <property type="project" value="TreeGrafter"/>
</dbReference>
<dbReference type="Proteomes" id="UP000484547">
    <property type="component" value="Unassembled WGS sequence"/>
</dbReference>
<dbReference type="AlphaFoldDB" id="A0A7X2XFW3"/>
<dbReference type="GO" id="GO:0005737">
    <property type="term" value="C:cytoplasm"/>
    <property type="evidence" value="ECO:0007669"/>
    <property type="project" value="TreeGrafter"/>
</dbReference>
<sequence length="481" mass="52990">MMISDYRLEQNLPYDLTRPVAEMAAFFDILPQSDSADVLKIVQEADGCVAILQTEDGTRRVSRPFTILQDVRGEWVRCAKLAVLDVLGQTVRRGLVMPWGILTGVRPGKLAHKLLDSGLSCDELPQYLERHYLLPHGQAQLLTEICLRQRQLLPAAEKQVGIYIGIPFCPTRCSYCSFPSGIVPLEEELQQKFLNFIEQDMLTVVQLLSMYSLNVTAVYIGGGTPTSLSETAFARLIALTARHLLLPGVREFTVEAGRPDCFSAEKLKVMEACGVNRISVNPQTLHDKTLKAIGRSHTVQDFYRSYDLVRHSGIKTVNTDLIIGLPGETADDVRASLDGIRALAPDNLTVHTLTLKKSAPIFGAQFSSLTAEDAEALVAYGSETAAAMGMLPYYLYRQHYMLGNLANIGYAASGSASLYNIQMMEERHVVLGIGPASATKVPQADGHHLKKLNMPKDIGTYTGNLPQLAHKRSLLFADEEE</sequence>
<keyword evidence="2" id="KW-0560">Oxidoreductase</keyword>
<accession>A0A7X2XFW3</accession>
<dbReference type="RefSeq" id="WP_155163976.1">
    <property type="nucleotide sequence ID" value="NZ_CAUDCT010000026.1"/>
</dbReference>
<dbReference type="InterPro" id="IPR023404">
    <property type="entry name" value="rSAM_horseshoe"/>
</dbReference>
<dbReference type="InterPro" id="IPR058240">
    <property type="entry name" value="rSAM_sf"/>
</dbReference>
<dbReference type="OrthoDB" id="9808022at2"/>
<dbReference type="InterPro" id="IPR006638">
    <property type="entry name" value="Elp3/MiaA/NifB-like_rSAM"/>
</dbReference>
<dbReference type="InterPro" id="IPR007197">
    <property type="entry name" value="rSAM"/>
</dbReference>
<dbReference type="InterPro" id="IPR034505">
    <property type="entry name" value="Coproporphyrinogen-III_oxidase"/>
</dbReference>
<dbReference type="PROSITE" id="PS51918">
    <property type="entry name" value="RADICAL_SAM"/>
    <property type="match status" value="1"/>
</dbReference>
<dbReference type="EC" id="1.3.98.3" evidence="2"/>
<dbReference type="SFLD" id="SFLDG01065">
    <property type="entry name" value="anaerobic_coproporphyrinogen-I"/>
    <property type="match status" value="1"/>
</dbReference>
<dbReference type="Gene3D" id="3.80.30.20">
    <property type="entry name" value="tm_1862 like domain"/>
    <property type="match status" value="1"/>
</dbReference>
<comment type="caution">
    <text evidence="2">The sequence shown here is derived from an EMBL/GenBank/DDBJ whole genome shotgun (WGS) entry which is preliminary data.</text>
</comment>
<keyword evidence="4" id="KW-1185">Reference proteome</keyword>
<organism evidence="2 5">
    <name type="scientific">Phascolarctobacterium faecium</name>
    <dbReference type="NCBI Taxonomy" id="33025"/>
    <lineage>
        <taxon>Bacteria</taxon>
        <taxon>Bacillati</taxon>
        <taxon>Bacillota</taxon>
        <taxon>Negativicutes</taxon>
        <taxon>Acidaminococcales</taxon>
        <taxon>Acidaminococcaceae</taxon>
        <taxon>Phascolarctobacterium</taxon>
    </lineage>
</organism>
<dbReference type="CDD" id="cd01335">
    <property type="entry name" value="Radical_SAM"/>
    <property type="match status" value="1"/>
</dbReference>
<dbReference type="GO" id="GO:0006779">
    <property type="term" value="P:porphyrin-containing compound biosynthetic process"/>
    <property type="evidence" value="ECO:0007669"/>
    <property type="project" value="TreeGrafter"/>
</dbReference>
<dbReference type="NCBIfam" id="TIGR03994">
    <property type="entry name" value="rSAM_HemZ"/>
    <property type="match status" value="1"/>
</dbReference>
<dbReference type="PANTHER" id="PTHR13932">
    <property type="entry name" value="COPROPORPHYRINIGEN III OXIDASE"/>
    <property type="match status" value="1"/>
</dbReference>
<dbReference type="SFLD" id="SFLDF00310">
    <property type="entry name" value="oxygen-independent_coproporphy"/>
    <property type="match status" value="1"/>
</dbReference>
<dbReference type="Proteomes" id="UP000443070">
    <property type="component" value="Unassembled WGS sequence"/>
</dbReference>
<protein>
    <submittedName>
        <fullName evidence="2">Coproporphyrinogen dehydrogenase HemZ</fullName>
        <ecNumber evidence="2">1.3.98.3</ecNumber>
    </submittedName>
</protein>
<dbReference type="SFLD" id="SFLDS00029">
    <property type="entry name" value="Radical_SAM"/>
    <property type="match status" value="1"/>
</dbReference>
<gene>
    <name evidence="2" type="primary">hemZ</name>
    <name evidence="2" type="ORF">GMD11_06795</name>
    <name evidence="3" type="ORF">GMD18_06440</name>
</gene>
<dbReference type="SUPFAM" id="SSF102114">
    <property type="entry name" value="Radical SAM enzymes"/>
    <property type="match status" value="1"/>
</dbReference>
<name>A0A7X2XFW3_9FIRM</name>
<proteinExistence type="predicted"/>
<feature type="domain" description="Radical SAM core" evidence="1">
    <location>
        <begin position="154"/>
        <end position="387"/>
    </location>
</feature>
<reference evidence="4 5" key="1">
    <citation type="journal article" date="2019" name="Nat. Med.">
        <title>A library of human gut bacterial isolates paired with longitudinal multiomics data enables mechanistic microbiome research.</title>
        <authorList>
            <person name="Poyet M."/>
            <person name="Groussin M."/>
            <person name="Gibbons S.M."/>
            <person name="Avila-Pacheco J."/>
            <person name="Jiang X."/>
            <person name="Kearney S.M."/>
            <person name="Perrotta A.R."/>
            <person name="Berdy B."/>
            <person name="Zhao S."/>
            <person name="Lieberman T.D."/>
            <person name="Swanson P.K."/>
            <person name="Smith M."/>
            <person name="Roesemann S."/>
            <person name="Alexander J.E."/>
            <person name="Rich S.A."/>
            <person name="Livny J."/>
            <person name="Vlamakis H."/>
            <person name="Clish C."/>
            <person name="Bullock K."/>
            <person name="Deik A."/>
            <person name="Scott J."/>
            <person name="Pierce K.A."/>
            <person name="Xavier R.J."/>
            <person name="Alm E.J."/>
        </authorList>
    </citation>
    <scope>NUCLEOTIDE SEQUENCE [LARGE SCALE GENOMIC DNA]</scope>
    <source>
        <strain evidence="2 5">BIOML-A13</strain>
        <strain evidence="3 4">BIOML-A3</strain>
    </source>
</reference>
<dbReference type="EMBL" id="WNBM01000003">
    <property type="protein sequence ID" value="MTT75965.1"/>
    <property type="molecule type" value="Genomic_DNA"/>
</dbReference>
<evidence type="ECO:0000259" key="1">
    <source>
        <dbReference type="PROSITE" id="PS51918"/>
    </source>
</evidence>
<evidence type="ECO:0000313" key="2">
    <source>
        <dbReference type="EMBL" id="MTT75965.1"/>
    </source>
</evidence>